<comment type="caution">
    <text evidence="2">The sequence shown here is derived from an EMBL/GenBank/DDBJ whole genome shotgun (WGS) entry which is preliminary data.</text>
</comment>
<name>A0A3E1PA97_9BACT</name>
<dbReference type="RefSeq" id="WP_116852429.1">
    <property type="nucleotide sequence ID" value="NZ_QTJV01000001.1"/>
</dbReference>
<evidence type="ECO:0000313" key="2">
    <source>
        <dbReference type="EMBL" id="RFM37109.1"/>
    </source>
</evidence>
<organism evidence="2 3">
    <name type="scientific">Chitinophaga silvisoli</name>
    <dbReference type="NCBI Taxonomy" id="2291814"/>
    <lineage>
        <taxon>Bacteria</taxon>
        <taxon>Pseudomonadati</taxon>
        <taxon>Bacteroidota</taxon>
        <taxon>Chitinophagia</taxon>
        <taxon>Chitinophagales</taxon>
        <taxon>Chitinophagaceae</taxon>
        <taxon>Chitinophaga</taxon>
    </lineage>
</organism>
<dbReference type="CDD" id="cd05269">
    <property type="entry name" value="TMR_SDR_a"/>
    <property type="match status" value="1"/>
</dbReference>
<dbReference type="Gene3D" id="3.40.50.720">
    <property type="entry name" value="NAD(P)-binding Rossmann-like Domain"/>
    <property type="match status" value="1"/>
</dbReference>
<evidence type="ECO:0000313" key="3">
    <source>
        <dbReference type="Proteomes" id="UP000261174"/>
    </source>
</evidence>
<dbReference type="Gene3D" id="3.90.25.10">
    <property type="entry name" value="UDP-galactose 4-epimerase, domain 1"/>
    <property type="match status" value="1"/>
</dbReference>
<evidence type="ECO:0000259" key="1">
    <source>
        <dbReference type="Pfam" id="PF05368"/>
    </source>
</evidence>
<dbReference type="InterPro" id="IPR051604">
    <property type="entry name" value="Ergot_Alk_Oxidoreductase"/>
</dbReference>
<proteinExistence type="predicted"/>
<dbReference type="OrthoDB" id="9780595at2"/>
<reference evidence="2 3" key="1">
    <citation type="submission" date="2018-08" db="EMBL/GenBank/DDBJ databases">
        <title>Chitinophaga sp. K20C18050901, a novel bacterium isolated from forest soil.</title>
        <authorList>
            <person name="Wang C."/>
        </authorList>
    </citation>
    <scope>NUCLEOTIDE SEQUENCE [LARGE SCALE GENOMIC DNA]</scope>
    <source>
        <strain evidence="2 3">K20C18050901</strain>
    </source>
</reference>
<dbReference type="PANTHER" id="PTHR43162">
    <property type="match status" value="1"/>
</dbReference>
<dbReference type="EMBL" id="QTJV01000001">
    <property type="protein sequence ID" value="RFM37109.1"/>
    <property type="molecule type" value="Genomic_DNA"/>
</dbReference>
<gene>
    <name evidence="2" type="ORF">DXN04_04290</name>
</gene>
<keyword evidence="3" id="KW-1185">Reference proteome</keyword>
<sequence>MILITGATGNIGTALAKQLAAQGTAFRALVRSPKHIPGADTLIGDMSDKDSLIKALQGVEKAFLLTNSSEEAEQLQSNFVDAAAAAGVKHIVKLSQFAAEKNSPVRFMRYHAAIEEKIIQSGMAYTFLRPNLFMQGLLGFADLIKHTHQFYASIGDAPVSLVDVRDIATVAAIALSQPDHENKVYDLTGPAAITHAQIAQFLSEATGKSISFVDVPAATMRPALIQAGFPEWQADGLLEDYAHYARGEAAAVSSVIEELTGNPARDFASFAREFASFF</sequence>
<accession>A0A3E1PA97</accession>
<dbReference type="InterPro" id="IPR008030">
    <property type="entry name" value="NmrA-like"/>
</dbReference>
<dbReference type="SUPFAM" id="SSF51735">
    <property type="entry name" value="NAD(P)-binding Rossmann-fold domains"/>
    <property type="match status" value="1"/>
</dbReference>
<dbReference type="PANTHER" id="PTHR43162:SF1">
    <property type="entry name" value="PRESTALK A DIFFERENTIATION PROTEIN A"/>
    <property type="match status" value="1"/>
</dbReference>
<dbReference type="Pfam" id="PF05368">
    <property type="entry name" value="NmrA"/>
    <property type="match status" value="1"/>
</dbReference>
<dbReference type="Proteomes" id="UP000261174">
    <property type="component" value="Unassembled WGS sequence"/>
</dbReference>
<feature type="domain" description="NmrA-like" evidence="1">
    <location>
        <begin position="2"/>
        <end position="237"/>
    </location>
</feature>
<protein>
    <submittedName>
        <fullName evidence="2">SDR family NAD(P)-dependent oxidoreductase</fullName>
    </submittedName>
</protein>
<dbReference type="InterPro" id="IPR036291">
    <property type="entry name" value="NAD(P)-bd_dom_sf"/>
</dbReference>
<dbReference type="AlphaFoldDB" id="A0A3E1PA97"/>